<name>A0A915EVF1_9CEST</name>
<feature type="transmembrane region" description="Helical" evidence="7">
    <location>
        <begin position="74"/>
        <end position="92"/>
    </location>
</feature>
<comment type="subcellular location">
    <subcellularLocation>
        <location evidence="1">Membrane</location>
        <topology evidence="1">Multi-pass membrane protein</topology>
    </subcellularLocation>
</comment>
<dbReference type="GO" id="GO:0006612">
    <property type="term" value="P:protein targeting to membrane"/>
    <property type="evidence" value="ECO:0007669"/>
    <property type="project" value="TreeGrafter"/>
</dbReference>
<proteinExistence type="inferred from homology"/>
<keyword evidence="6 7" id="KW-0012">Acyltransferase</keyword>
<keyword evidence="4 7" id="KW-1133">Transmembrane helix</keyword>
<evidence type="ECO:0000313" key="10">
    <source>
        <dbReference type="Proteomes" id="UP000887562"/>
    </source>
</evidence>
<keyword evidence="10" id="KW-1185">Reference proteome</keyword>
<feature type="compositionally biased region" description="Low complexity" evidence="8">
    <location>
        <begin position="663"/>
        <end position="675"/>
    </location>
</feature>
<feature type="region of interest" description="Disordered" evidence="8">
    <location>
        <begin position="663"/>
        <end position="684"/>
    </location>
</feature>
<feature type="transmembrane region" description="Helical" evidence="7">
    <location>
        <begin position="190"/>
        <end position="213"/>
    </location>
</feature>
<dbReference type="InterPro" id="IPR039859">
    <property type="entry name" value="PFA4/ZDH16/20/ERF2-like"/>
</dbReference>
<dbReference type="PROSITE" id="PS50216">
    <property type="entry name" value="DHHC"/>
    <property type="match status" value="1"/>
</dbReference>
<comment type="catalytic activity">
    <reaction evidence="7">
        <text>L-cysteinyl-[protein] + hexadecanoyl-CoA = S-hexadecanoyl-L-cysteinyl-[protein] + CoA</text>
        <dbReference type="Rhea" id="RHEA:36683"/>
        <dbReference type="Rhea" id="RHEA-COMP:10131"/>
        <dbReference type="Rhea" id="RHEA-COMP:11032"/>
        <dbReference type="ChEBI" id="CHEBI:29950"/>
        <dbReference type="ChEBI" id="CHEBI:57287"/>
        <dbReference type="ChEBI" id="CHEBI:57379"/>
        <dbReference type="ChEBI" id="CHEBI:74151"/>
        <dbReference type="EC" id="2.3.1.225"/>
    </reaction>
</comment>
<evidence type="ECO:0000256" key="3">
    <source>
        <dbReference type="ARBA" id="ARBA00022692"/>
    </source>
</evidence>
<organism evidence="10 11">
    <name type="scientific">Echinococcus canadensis</name>
    <dbReference type="NCBI Taxonomy" id="519352"/>
    <lineage>
        <taxon>Eukaryota</taxon>
        <taxon>Metazoa</taxon>
        <taxon>Spiralia</taxon>
        <taxon>Lophotrochozoa</taxon>
        <taxon>Platyhelminthes</taxon>
        <taxon>Cestoda</taxon>
        <taxon>Eucestoda</taxon>
        <taxon>Cyclophyllidea</taxon>
        <taxon>Taeniidae</taxon>
        <taxon>Echinococcus</taxon>
        <taxon>Echinococcus canadensis group</taxon>
    </lineage>
</organism>
<accession>A0A915EVF1</accession>
<dbReference type="AlphaFoldDB" id="A0A915EVF1"/>
<evidence type="ECO:0000256" key="1">
    <source>
        <dbReference type="ARBA" id="ARBA00004141"/>
    </source>
</evidence>
<feature type="domain" description="Palmitoyltransferase DHHC" evidence="9">
    <location>
        <begin position="145"/>
        <end position="274"/>
    </location>
</feature>
<dbReference type="PANTHER" id="PTHR22883">
    <property type="entry name" value="ZINC FINGER DHHC DOMAIN CONTAINING PROTEIN"/>
    <property type="match status" value="1"/>
</dbReference>
<dbReference type="Proteomes" id="UP000887562">
    <property type="component" value="Unplaced"/>
</dbReference>
<keyword evidence="5 7" id="KW-0472">Membrane</keyword>
<evidence type="ECO:0000256" key="8">
    <source>
        <dbReference type="SAM" id="MobiDB-lite"/>
    </source>
</evidence>
<comment type="similarity">
    <text evidence="7">Belongs to the DHHC palmitoyltransferase family.</text>
</comment>
<feature type="region of interest" description="Disordered" evidence="8">
    <location>
        <begin position="401"/>
        <end position="430"/>
    </location>
</feature>
<evidence type="ECO:0000256" key="4">
    <source>
        <dbReference type="ARBA" id="ARBA00022989"/>
    </source>
</evidence>
<feature type="transmembrane region" description="Helical" evidence="7">
    <location>
        <begin position="238"/>
        <end position="261"/>
    </location>
</feature>
<sequence length="684" mass="75077">MKFVDLLPAFASWGLLVVLNTIYFTFITKFHPYTFICPVFPNPVIHMNAVSMCQSSILCSSVHRCLEFSQKTSWAIFVIHMVFALFVVSVFARTTFMDPGYFPVGRFSFLIFYPNSALDTEAHYYDEIDAPSSHEYEVRECAVITKWCSTCRFYRLPRSTHCSTCNKCVENFDHHCPWVNNCIGRRNYRYFFTFLITVSLHMMTVFLVSLIYLMHSSRPMKHYTNIIAYPFEKIPNRIVLMTLIGMIFLPVFSLTMFHVGILSKGLTTNEHVTKKFPSKSNPYFVGCSNHWLQLCCSSEYPSHIDTGSVKEMIKLKEMKRKMYRRWEINKRNDVALEARDQIHLTSVNGSRFLRNVPTGASGRPLLGPTGDDQAETIPGNKFSSQTMDNRPVTVEPLLYPITKGTKSNNSPSLRAQGGDSRALSPSKWSNKDAASLGTLNRLATPGRIVGDDLSVGTLTASPAASAIRGVAMAHSVRETAQAHGGGIEATGTEVSSMLGGASAGTITAPFAAHETQIAPAESLVHIAFASLQSHCNLYENGDADVSNSVAKAISCGRSEGRNVDSACYQNGIGGGSSRGDACMSLSRIGGIENAVFPSTALVQPPFSSRHFVPGVPLRPNCACSHGNNEATSPLDAVCDEDRRFSAFFAPRAVAPCASIESLGSYSTPSASSLSLNGRDKSNPY</sequence>
<dbReference type="GO" id="GO:0019706">
    <property type="term" value="F:protein-cysteine S-palmitoyltransferase activity"/>
    <property type="evidence" value="ECO:0007669"/>
    <property type="project" value="UniProtKB-EC"/>
</dbReference>
<evidence type="ECO:0000256" key="5">
    <source>
        <dbReference type="ARBA" id="ARBA00023136"/>
    </source>
</evidence>
<evidence type="ECO:0000313" key="11">
    <source>
        <dbReference type="WBParaSite" id="maker-E.canG7_contigs_2044-snap-gene-1.46-mRNA-1"/>
    </source>
</evidence>
<dbReference type="GO" id="GO:0005794">
    <property type="term" value="C:Golgi apparatus"/>
    <property type="evidence" value="ECO:0007669"/>
    <property type="project" value="TreeGrafter"/>
</dbReference>
<dbReference type="WBParaSite" id="maker-E.canG7_contigs_2044-snap-gene-1.46-mRNA-1">
    <property type="protein sequence ID" value="maker-E.canG7_contigs_2044-snap-gene-1.46-mRNA-1"/>
    <property type="gene ID" value="EcG7_01406"/>
</dbReference>
<comment type="domain">
    <text evidence="7">The DHHC domain is required for palmitoyltransferase activity.</text>
</comment>
<dbReference type="PANTHER" id="PTHR22883:SF488">
    <property type="entry name" value="PALMITOYLTRANSFERASE"/>
    <property type="match status" value="1"/>
</dbReference>
<evidence type="ECO:0000256" key="2">
    <source>
        <dbReference type="ARBA" id="ARBA00022679"/>
    </source>
</evidence>
<feature type="compositionally biased region" description="Polar residues" evidence="8">
    <location>
        <begin position="404"/>
        <end position="413"/>
    </location>
</feature>
<evidence type="ECO:0000259" key="9">
    <source>
        <dbReference type="Pfam" id="PF01529"/>
    </source>
</evidence>
<dbReference type="EC" id="2.3.1.225" evidence="7"/>
<keyword evidence="3 7" id="KW-0812">Transmembrane</keyword>
<protein>
    <recommendedName>
        <fullName evidence="7">Palmitoyltransferase</fullName>
        <ecNumber evidence="7">2.3.1.225</ecNumber>
    </recommendedName>
</protein>
<keyword evidence="2 7" id="KW-0808">Transferase</keyword>
<evidence type="ECO:0000256" key="7">
    <source>
        <dbReference type="RuleBase" id="RU079119"/>
    </source>
</evidence>
<reference evidence="11" key="1">
    <citation type="submission" date="2022-11" db="UniProtKB">
        <authorList>
            <consortium name="WormBaseParasite"/>
        </authorList>
    </citation>
    <scope>IDENTIFICATION</scope>
</reference>
<dbReference type="GO" id="GO:0005783">
    <property type="term" value="C:endoplasmic reticulum"/>
    <property type="evidence" value="ECO:0007669"/>
    <property type="project" value="TreeGrafter"/>
</dbReference>
<evidence type="ECO:0000256" key="6">
    <source>
        <dbReference type="ARBA" id="ARBA00023315"/>
    </source>
</evidence>
<feature type="transmembrane region" description="Helical" evidence="7">
    <location>
        <begin position="6"/>
        <end position="26"/>
    </location>
</feature>
<dbReference type="GO" id="GO:0016020">
    <property type="term" value="C:membrane"/>
    <property type="evidence" value="ECO:0007669"/>
    <property type="project" value="UniProtKB-SubCell"/>
</dbReference>
<feature type="region of interest" description="Disordered" evidence="8">
    <location>
        <begin position="355"/>
        <end position="389"/>
    </location>
</feature>
<dbReference type="Pfam" id="PF01529">
    <property type="entry name" value="DHHC"/>
    <property type="match status" value="1"/>
</dbReference>
<dbReference type="InterPro" id="IPR001594">
    <property type="entry name" value="Palmitoyltrfase_DHHC"/>
</dbReference>